<evidence type="ECO:0008006" key="4">
    <source>
        <dbReference type="Google" id="ProtNLM"/>
    </source>
</evidence>
<dbReference type="Proteomes" id="UP000662618">
    <property type="component" value="Unassembled WGS sequence"/>
</dbReference>
<accession>A0A9N8QR20</accession>
<dbReference type="AlphaFoldDB" id="A0A9N8QR20"/>
<gene>
    <name evidence="2" type="ORF">CHRY9390_00173</name>
</gene>
<protein>
    <recommendedName>
        <fullName evidence="4">Protein BatD</fullName>
    </recommendedName>
</protein>
<organism evidence="2 3">
    <name type="scientific">Chryseobacterium aquaeductus</name>
    <dbReference type="NCBI Taxonomy" id="2675056"/>
    <lineage>
        <taxon>Bacteria</taxon>
        <taxon>Pseudomonadati</taxon>
        <taxon>Bacteroidota</taxon>
        <taxon>Flavobacteriia</taxon>
        <taxon>Flavobacteriales</taxon>
        <taxon>Weeksellaceae</taxon>
        <taxon>Chryseobacterium group</taxon>
        <taxon>Chryseobacterium</taxon>
    </lineage>
</organism>
<keyword evidence="3" id="KW-1185">Reference proteome</keyword>
<dbReference type="EMBL" id="CAJIMS010000001">
    <property type="protein sequence ID" value="CAD7797463.1"/>
    <property type="molecule type" value="Genomic_DNA"/>
</dbReference>
<keyword evidence="1" id="KW-0732">Signal</keyword>
<evidence type="ECO:0000313" key="3">
    <source>
        <dbReference type="Proteomes" id="UP000662618"/>
    </source>
</evidence>
<feature type="signal peptide" evidence="1">
    <location>
        <begin position="1"/>
        <end position="18"/>
    </location>
</feature>
<dbReference type="RefSeq" id="WP_162086731.1">
    <property type="nucleotide sequence ID" value="NZ_CAJIMS010000001.1"/>
</dbReference>
<sequence>MNRSFFLCLLFFCTLVSAQVSFTSWTNSYLQINSYNGNTNPDAYTVTFAANGNLNMPHWRLSARLKQNITSGNGQYTIPANKVSFQPISSTGQAYPNPIPSISEIGIPLNVVLQNNDEVFLVPQSNVPFYNAPAQPNGYYNLQLKYAMSVLGGSYLGSFPAWTTFYAPIEFTAYDQYNSIIGKISHTFQFQIGSITGTPPIVDEMSLKVNMNAANGILEFKSMQDYTNGTSVTYSNGLMVTSSSNFQIKVRSLQNELISASGNTIPVGVIHLVLFPTSTVNQTIFPITLSLSNQTLAKATSSSQSSYNYDIKYFTTAQDERLINAKPEDYSTTLQYEIVPQ</sequence>
<comment type="caution">
    <text evidence="2">The sequence shown here is derived from an EMBL/GenBank/DDBJ whole genome shotgun (WGS) entry which is preliminary data.</text>
</comment>
<evidence type="ECO:0000256" key="1">
    <source>
        <dbReference type="SAM" id="SignalP"/>
    </source>
</evidence>
<reference evidence="2" key="1">
    <citation type="submission" date="2020-12" db="EMBL/GenBank/DDBJ databases">
        <authorList>
            <person name="Rodrigo-Torres L."/>
            <person name="Arahal R. D."/>
            <person name="Lucena T."/>
        </authorList>
    </citation>
    <scope>NUCLEOTIDE SEQUENCE</scope>
    <source>
        <strain evidence="2">CECT 9390</strain>
    </source>
</reference>
<evidence type="ECO:0000313" key="2">
    <source>
        <dbReference type="EMBL" id="CAD7797463.1"/>
    </source>
</evidence>
<name>A0A9N8QR20_9FLAO</name>
<proteinExistence type="predicted"/>
<feature type="chain" id="PRO_5040126316" description="Protein BatD" evidence="1">
    <location>
        <begin position="19"/>
        <end position="341"/>
    </location>
</feature>